<gene>
    <name evidence="2" type="ORF">LO55_3917</name>
</gene>
<sequence length="242" mass="26164">MPPTRPPRQDPDSRLAGLALTLLVHAALVAGWQQARKLRLPEQGEADFVQWVQVEPRLPEAVVAETAPDRPRAHAAPRPVASSAPPTPAREAIAAPVPAEAVAAPAPAPTTEPAAGAARQMIEQAMRDAGAMDRAVRKDSKPTIVAPPDSPQIRMANKFREAAALAPNKWYEAPKIVELVNDGGDGARRFRVLTALGIYCITERSPATSIDMIEKHGKQRITNCGHEHEQPANPQEWRTARD</sequence>
<dbReference type="AlphaFoldDB" id="A0A1S2NHU8"/>
<feature type="region of interest" description="Disordered" evidence="1">
    <location>
        <begin position="67"/>
        <end position="91"/>
    </location>
</feature>
<evidence type="ECO:0000313" key="3">
    <source>
        <dbReference type="Proteomes" id="UP000180246"/>
    </source>
</evidence>
<comment type="caution">
    <text evidence="2">The sequence shown here is derived from an EMBL/GenBank/DDBJ whole genome shotgun (WGS) entry which is preliminary data.</text>
</comment>
<dbReference type="Proteomes" id="UP000180246">
    <property type="component" value="Unassembled WGS sequence"/>
</dbReference>
<proteinExistence type="predicted"/>
<reference evidence="2 3" key="1">
    <citation type="submission" date="2014-10" db="EMBL/GenBank/DDBJ databases">
        <authorList>
            <person name="Seo M.-J."/>
            <person name="Seok Y.J."/>
            <person name="Cha I.-T."/>
        </authorList>
    </citation>
    <scope>NUCLEOTIDE SEQUENCE [LARGE SCALE GENOMIC DNA]</scope>
    <source>
        <strain evidence="2 3">NEU</strain>
    </source>
</reference>
<evidence type="ECO:0000313" key="2">
    <source>
        <dbReference type="EMBL" id="OIJ44403.1"/>
    </source>
</evidence>
<dbReference type="RefSeq" id="WP_143054568.1">
    <property type="nucleotide sequence ID" value="NZ_JRYB01000001.1"/>
</dbReference>
<organism evidence="2 3">
    <name type="scientific">Massilia timonae</name>
    <dbReference type="NCBI Taxonomy" id="47229"/>
    <lineage>
        <taxon>Bacteria</taxon>
        <taxon>Pseudomonadati</taxon>
        <taxon>Pseudomonadota</taxon>
        <taxon>Betaproteobacteria</taxon>
        <taxon>Burkholderiales</taxon>
        <taxon>Oxalobacteraceae</taxon>
        <taxon>Telluria group</taxon>
        <taxon>Massilia</taxon>
    </lineage>
</organism>
<feature type="compositionally biased region" description="Low complexity" evidence="1">
    <location>
        <begin position="74"/>
        <end position="91"/>
    </location>
</feature>
<name>A0A1S2NHU8_9BURK</name>
<accession>A0A1S2NHU8</accession>
<protein>
    <submittedName>
        <fullName evidence="2">Uncharacterized protein</fullName>
    </submittedName>
</protein>
<dbReference type="EMBL" id="JRYB01000001">
    <property type="protein sequence ID" value="OIJ44403.1"/>
    <property type="molecule type" value="Genomic_DNA"/>
</dbReference>
<evidence type="ECO:0000256" key="1">
    <source>
        <dbReference type="SAM" id="MobiDB-lite"/>
    </source>
</evidence>